<keyword evidence="3" id="KW-1185">Reference proteome</keyword>
<dbReference type="STRING" id="1075090.GOAMR_69_00050"/>
<dbReference type="eggNOG" id="COG0457">
    <property type="taxonomic scope" value="Bacteria"/>
</dbReference>
<comment type="caution">
    <text evidence="2">The sequence shown here is derived from an EMBL/GenBank/DDBJ whole genome shotgun (WGS) entry which is preliminary data.</text>
</comment>
<name>G7GV63_9ACTN</name>
<proteinExistence type="predicted"/>
<dbReference type="AlphaFoldDB" id="G7GV63"/>
<dbReference type="EMBL" id="BAED01000069">
    <property type="protein sequence ID" value="GAB07488.1"/>
    <property type="molecule type" value="Genomic_DNA"/>
</dbReference>
<dbReference type="InterPro" id="IPR024983">
    <property type="entry name" value="CHAT_dom"/>
</dbReference>
<feature type="domain" description="CHAT" evidence="1">
    <location>
        <begin position="105"/>
        <end position="344"/>
    </location>
</feature>
<gene>
    <name evidence="2" type="ORF">GOAMR_69_00050</name>
</gene>
<sequence>MAAPGTELVAVPAPTWQTAAVPETPTLLVKFAEAGGAYLTWRWIHDDGPGPFAGMAQVSAAQVDAVRDTLARAVPDTLPGESVADGIDRALLRGPFSHPESTATLARDLGQVLLSADLVTALRQAPARPLLRIQPSESLTRVPWEMLLVDDATTLDDLADVTSSAPSGVPRHRVDGNPDGPVVAVIDPRIPGQSVASALGSVLGRPADDSPLAVLVENTPGLRPAVAGYRDLARRTDIDREWLCRTMTGAFRLLYVGHVSAAAATGESVDAALHLCCTDDSGAHRPLRVDDLLTGDYRFPPRTALIGCNSGGDLAHPDGMGLSMAALAAGAQLVTATRWAVPTNRALSRAGDLGDRAPLEELVLAVDAAHRGADPVGHLRQWQAERRARWYDGGLPADTPLLWAALTTTI</sequence>
<evidence type="ECO:0000259" key="1">
    <source>
        <dbReference type="Pfam" id="PF12770"/>
    </source>
</evidence>
<organism evidence="2 3">
    <name type="scientific">Gordonia amarae NBRC 15530</name>
    <dbReference type="NCBI Taxonomy" id="1075090"/>
    <lineage>
        <taxon>Bacteria</taxon>
        <taxon>Bacillati</taxon>
        <taxon>Actinomycetota</taxon>
        <taxon>Actinomycetes</taxon>
        <taxon>Mycobacteriales</taxon>
        <taxon>Gordoniaceae</taxon>
        <taxon>Gordonia</taxon>
    </lineage>
</organism>
<dbReference type="Proteomes" id="UP000006023">
    <property type="component" value="Unassembled WGS sequence"/>
</dbReference>
<reference evidence="2 3" key="1">
    <citation type="submission" date="2011-11" db="EMBL/GenBank/DDBJ databases">
        <title>Whole genome shotgun sequence of Gordonia amarae NBRC 15530.</title>
        <authorList>
            <person name="Takarada H."/>
            <person name="Hosoyama A."/>
            <person name="Tsuchikane K."/>
            <person name="Katsumata H."/>
            <person name="Yamazaki S."/>
            <person name="Fujita N."/>
        </authorList>
    </citation>
    <scope>NUCLEOTIDE SEQUENCE [LARGE SCALE GENOMIC DNA]</scope>
    <source>
        <strain evidence="2 3">NBRC 15530</strain>
    </source>
</reference>
<accession>G7GV63</accession>
<dbReference type="Pfam" id="PF12770">
    <property type="entry name" value="CHAT"/>
    <property type="match status" value="1"/>
</dbReference>
<evidence type="ECO:0000313" key="2">
    <source>
        <dbReference type="EMBL" id="GAB07488.1"/>
    </source>
</evidence>
<evidence type="ECO:0000313" key="3">
    <source>
        <dbReference type="Proteomes" id="UP000006023"/>
    </source>
</evidence>
<protein>
    <recommendedName>
        <fullName evidence="1">CHAT domain-containing protein</fullName>
    </recommendedName>
</protein>